<dbReference type="AlphaFoldDB" id="A0A429XCB2"/>
<dbReference type="InterPro" id="IPR005106">
    <property type="entry name" value="Asp/hSer_DH_NAD-bd"/>
</dbReference>
<keyword evidence="3 6" id="KW-0521">NADP</keyword>
<dbReference type="PANTHER" id="PTHR31873">
    <property type="entry name" value="L-ASPARTATE DEHYDROGENASE-RELATED"/>
    <property type="match status" value="1"/>
</dbReference>
<keyword evidence="4 6" id="KW-0560">Oxidoreductase</keyword>
<accession>A0A429XCB2</accession>
<feature type="binding site" evidence="6">
    <location>
        <position position="124"/>
    </location>
    <ligand>
        <name>NAD(+)</name>
        <dbReference type="ChEBI" id="CHEBI:57540"/>
    </ligand>
</feature>
<evidence type="ECO:0000256" key="4">
    <source>
        <dbReference type="ARBA" id="ARBA00023002"/>
    </source>
</evidence>
<dbReference type="InterPro" id="IPR002811">
    <property type="entry name" value="Asp_DH"/>
</dbReference>
<feature type="domain" description="Aspartate/homoserine dehydrogenase NAD-binding" evidence="8">
    <location>
        <begin position="7"/>
        <end position="120"/>
    </location>
</feature>
<evidence type="ECO:0000259" key="7">
    <source>
        <dbReference type="Pfam" id="PF01958"/>
    </source>
</evidence>
<comment type="function">
    <text evidence="6">Specifically catalyzes the NAD or NADP-dependent dehydrogenation of L-aspartate to iminoaspartate.</text>
</comment>
<evidence type="ECO:0000256" key="6">
    <source>
        <dbReference type="HAMAP-Rule" id="MF_01265"/>
    </source>
</evidence>
<dbReference type="SUPFAM" id="SSF55347">
    <property type="entry name" value="Glyceraldehyde-3-phosphate dehydrogenase-like, C-terminal domain"/>
    <property type="match status" value="1"/>
</dbReference>
<dbReference type="OrthoDB" id="1906017at2"/>
<dbReference type="NCBIfam" id="NF009829">
    <property type="entry name" value="PRK13303.1-4"/>
    <property type="match status" value="1"/>
</dbReference>
<reference evidence="9 10" key="1">
    <citation type="submission" date="2018-12" db="EMBL/GenBank/DDBJ databases">
        <authorList>
            <person name="Sun L."/>
            <person name="Chen Z."/>
        </authorList>
    </citation>
    <scope>NUCLEOTIDE SEQUENCE [LARGE SCALE GENOMIC DNA]</scope>
    <source>
        <strain evidence="9 10">LMG 29736</strain>
    </source>
</reference>
<comment type="similarity">
    <text evidence="1 6">Belongs to the L-aspartate dehydrogenase family.</text>
</comment>
<evidence type="ECO:0000259" key="8">
    <source>
        <dbReference type="Pfam" id="PF03447"/>
    </source>
</evidence>
<comment type="miscellaneous">
    <text evidence="6">The iminoaspartate product is unstable in aqueous solution and can decompose to oxaloacetate and ammonia.</text>
</comment>
<dbReference type="EMBL" id="QYTW02000002">
    <property type="protein sequence ID" value="RST61106.1"/>
    <property type="molecule type" value="Genomic_DNA"/>
</dbReference>
<comment type="caution">
    <text evidence="9">The sequence shown here is derived from an EMBL/GenBank/DDBJ whole genome shotgun (WGS) entry which is preliminary data.</text>
</comment>
<comment type="pathway">
    <text evidence="6">Cofactor biosynthesis; NAD(+) biosynthesis; iminoaspartate from L-aspartate (dehydrogenase route): step 1/1.</text>
</comment>
<protein>
    <recommendedName>
        <fullName evidence="6">L-aspartate dehydrogenase</fullName>
        <ecNumber evidence="6">1.4.1.21</ecNumber>
    </recommendedName>
</protein>
<name>A0A429XCB2_SIMTE</name>
<gene>
    <name evidence="6 9" type="primary">nadX</name>
    <name evidence="9" type="ORF">D5F11_003380</name>
</gene>
<dbReference type="SUPFAM" id="SSF51735">
    <property type="entry name" value="NAD(P)-binding Rossmann-fold domains"/>
    <property type="match status" value="1"/>
</dbReference>
<comment type="catalytic activity">
    <reaction evidence="6">
        <text>L-aspartate + NAD(+) + H2O = oxaloacetate + NH4(+) + NADH + H(+)</text>
        <dbReference type="Rhea" id="RHEA:11788"/>
        <dbReference type="ChEBI" id="CHEBI:15377"/>
        <dbReference type="ChEBI" id="CHEBI:15378"/>
        <dbReference type="ChEBI" id="CHEBI:16452"/>
        <dbReference type="ChEBI" id="CHEBI:28938"/>
        <dbReference type="ChEBI" id="CHEBI:29991"/>
        <dbReference type="ChEBI" id="CHEBI:57540"/>
        <dbReference type="ChEBI" id="CHEBI:57945"/>
        <dbReference type="EC" id="1.4.1.21"/>
    </reaction>
</comment>
<feature type="binding site" evidence="6">
    <location>
        <position position="183"/>
    </location>
    <ligand>
        <name>NAD(+)</name>
        <dbReference type="ChEBI" id="CHEBI:57540"/>
    </ligand>
</feature>
<evidence type="ECO:0000256" key="2">
    <source>
        <dbReference type="ARBA" id="ARBA00022642"/>
    </source>
</evidence>
<comment type="catalytic activity">
    <reaction evidence="6">
        <text>L-aspartate + NADP(+) + H2O = oxaloacetate + NH4(+) + NADPH + H(+)</text>
        <dbReference type="Rhea" id="RHEA:11784"/>
        <dbReference type="ChEBI" id="CHEBI:15377"/>
        <dbReference type="ChEBI" id="CHEBI:15378"/>
        <dbReference type="ChEBI" id="CHEBI:16452"/>
        <dbReference type="ChEBI" id="CHEBI:28938"/>
        <dbReference type="ChEBI" id="CHEBI:29991"/>
        <dbReference type="ChEBI" id="CHEBI:57783"/>
        <dbReference type="ChEBI" id="CHEBI:58349"/>
        <dbReference type="EC" id="1.4.1.21"/>
    </reaction>
</comment>
<evidence type="ECO:0000256" key="3">
    <source>
        <dbReference type="ARBA" id="ARBA00022857"/>
    </source>
</evidence>
<dbReference type="NCBIfam" id="TIGR03855">
    <property type="entry name" value="NAD_NadX"/>
    <property type="match status" value="1"/>
</dbReference>
<dbReference type="GO" id="GO:0050661">
    <property type="term" value="F:NADP binding"/>
    <property type="evidence" value="ECO:0007669"/>
    <property type="project" value="UniProtKB-UniRule"/>
</dbReference>
<dbReference type="Pfam" id="PF03447">
    <property type="entry name" value="NAD_binding_3"/>
    <property type="match status" value="1"/>
</dbReference>
<feature type="active site" evidence="6">
    <location>
        <position position="213"/>
    </location>
</feature>
<dbReference type="NCBIfam" id="NF009828">
    <property type="entry name" value="PRK13303.1-3"/>
    <property type="match status" value="1"/>
</dbReference>
<dbReference type="EC" id="1.4.1.21" evidence="6"/>
<dbReference type="InterPro" id="IPR036291">
    <property type="entry name" value="NAD(P)-bd_dom_sf"/>
</dbReference>
<evidence type="ECO:0000313" key="10">
    <source>
        <dbReference type="Proteomes" id="UP000287296"/>
    </source>
</evidence>
<proteinExistence type="inferred from homology"/>
<evidence type="ECO:0000256" key="1">
    <source>
        <dbReference type="ARBA" id="ARBA00008331"/>
    </source>
</evidence>
<dbReference type="UniPathway" id="UPA00253">
    <property type="reaction ID" value="UER00456"/>
</dbReference>
<dbReference type="GO" id="GO:0016639">
    <property type="term" value="F:oxidoreductase activity, acting on the CH-NH2 group of donors, NAD or NADP as acceptor"/>
    <property type="evidence" value="ECO:0007669"/>
    <property type="project" value="UniProtKB-UniRule"/>
</dbReference>
<dbReference type="Proteomes" id="UP000287296">
    <property type="component" value="Unassembled WGS sequence"/>
</dbReference>
<sequence length="261" mass="27741">MKLGLIGCGNIGEFLLKAINKDGLLPGGKINSVFSRREEVAAKVAQKFNAKTYGDIDSFLNSDIDAVIEVATVEAAREYALKVLESEKDLILSSIGVMADEGFLENIQEICRKNNVTASVPSGAIGGLDILKSAKAMDGLGAVSLTTRKPPTALPSDQTLREEKILFEGPASEAIKKFPRNINVAIVLSLAGLGPDKTSVKIIADPNISKNMHLIEAAGSFGTLKLEVENNPMPDNPKTSFLAALSVLSTLQNKEHVVQVG</sequence>
<dbReference type="Gene3D" id="3.30.360.10">
    <property type="entry name" value="Dihydrodipicolinate Reductase, domain 2"/>
    <property type="match status" value="1"/>
</dbReference>
<dbReference type="Pfam" id="PF01958">
    <property type="entry name" value="Asp_DH_C"/>
    <property type="match status" value="1"/>
</dbReference>
<dbReference type="InterPro" id="IPR022487">
    <property type="entry name" value="Asp_DH_arc"/>
</dbReference>
<dbReference type="InterPro" id="IPR020626">
    <property type="entry name" value="Asp_DH_prok"/>
</dbReference>
<dbReference type="HAMAP" id="MF_01265">
    <property type="entry name" value="NadX"/>
    <property type="match status" value="1"/>
</dbReference>
<keyword evidence="5 6" id="KW-0520">NAD</keyword>
<keyword evidence="2 6" id="KW-0662">Pyridine nucleotide biosynthesis</keyword>
<dbReference type="PIRSF" id="PIRSF005227">
    <property type="entry name" value="Asp_dh_NAD_syn"/>
    <property type="match status" value="1"/>
</dbReference>
<dbReference type="GO" id="GO:0033735">
    <property type="term" value="F:aspartate dehydrogenase [NAD(P)+] activity"/>
    <property type="evidence" value="ECO:0007669"/>
    <property type="project" value="UniProtKB-EC"/>
</dbReference>
<dbReference type="Gene3D" id="3.40.50.720">
    <property type="entry name" value="NAD(P)-binding Rossmann-like Domain"/>
    <property type="match status" value="1"/>
</dbReference>
<organism evidence="9 10">
    <name type="scientific">Siminovitchia terrae</name>
    <name type="common">Bacillus terrae</name>
    <dbReference type="NCBI Taxonomy" id="1914933"/>
    <lineage>
        <taxon>Bacteria</taxon>
        <taxon>Bacillati</taxon>
        <taxon>Bacillota</taxon>
        <taxon>Bacilli</taxon>
        <taxon>Bacillales</taxon>
        <taxon>Bacillaceae</taxon>
        <taxon>Siminovitchia</taxon>
    </lineage>
</organism>
<evidence type="ECO:0000256" key="5">
    <source>
        <dbReference type="ARBA" id="ARBA00023027"/>
    </source>
</evidence>
<dbReference type="GO" id="GO:0051287">
    <property type="term" value="F:NAD binding"/>
    <property type="evidence" value="ECO:0007669"/>
    <property type="project" value="UniProtKB-UniRule"/>
</dbReference>
<dbReference type="PANTHER" id="PTHR31873:SF6">
    <property type="entry name" value="ASPARTATE DEHYDROGENASE DOMAIN-CONTAINING PROTEIN"/>
    <property type="match status" value="1"/>
</dbReference>
<evidence type="ECO:0000313" key="9">
    <source>
        <dbReference type="EMBL" id="RST61106.1"/>
    </source>
</evidence>
<dbReference type="GO" id="GO:0009435">
    <property type="term" value="P:NAD+ biosynthetic process"/>
    <property type="evidence" value="ECO:0007669"/>
    <property type="project" value="UniProtKB-UniRule"/>
</dbReference>
<dbReference type="InterPro" id="IPR011182">
    <property type="entry name" value="L-Asp_DH"/>
</dbReference>
<feature type="domain" description="Aspartate dehydrogenase" evidence="7">
    <location>
        <begin position="161"/>
        <end position="248"/>
    </location>
</feature>
<dbReference type="RefSeq" id="WP_120114707.1">
    <property type="nucleotide sequence ID" value="NZ_BORI01000005.1"/>
</dbReference>